<dbReference type="OrthoDB" id="5829999at2"/>
<keyword evidence="1" id="KW-1133">Transmembrane helix</keyword>
<dbReference type="EMBL" id="PYMH01000003">
    <property type="protein sequence ID" value="PSU34243.1"/>
    <property type="molecule type" value="Genomic_DNA"/>
</dbReference>
<keyword evidence="1" id="KW-0472">Membrane</keyword>
<feature type="transmembrane region" description="Helical" evidence="1">
    <location>
        <begin position="37"/>
        <end position="53"/>
    </location>
</feature>
<feature type="transmembrane region" description="Helical" evidence="1">
    <location>
        <begin position="94"/>
        <end position="115"/>
    </location>
</feature>
<protein>
    <recommendedName>
        <fullName evidence="4">DUF3899 domain-containing protein</fullName>
    </recommendedName>
</protein>
<reference evidence="2 3" key="1">
    <citation type="submission" date="2018-03" db="EMBL/GenBank/DDBJ databases">
        <title>Whole genome sequencing of Histamine producing bacteria.</title>
        <authorList>
            <person name="Butler K."/>
        </authorList>
    </citation>
    <scope>NUCLEOTIDE SEQUENCE [LARGE SCALE GENOMIC DNA]</scope>
    <source>
        <strain evidence="2 3">JCM 13586</strain>
    </source>
</reference>
<sequence length="116" mass="13106">MKRLIKQIAIVNLIAAIVVMVLSQYVPAFKTTGLSDFLFYIVIVVWAIAGLTWDGGRESRTWNDDPAAKQSSSMVSDHDFKSDQQTQIHHNYQFGLMMFIAGLPALVSCIILRWFV</sequence>
<organism evidence="2 3">
    <name type="scientific">Photobacterium lutimaris</name>
    <dbReference type="NCBI Taxonomy" id="388278"/>
    <lineage>
        <taxon>Bacteria</taxon>
        <taxon>Pseudomonadati</taxon>
        <taxon>Pseudomonadota</taxon>
        <taxon>Gammaproteobacteria</taxon>
        <taxon>Vibrionales</taxon>
        <taxon>Vibrionaceae</taxon>
        <taxon>Photobacterium</taxon>
    </lineage>
</organism>
<gene>
    <name evidence="2" type="ORF">C9I99_09675</name>
</gene>
<comment type="caution">
    <text evidence="2">The sequence shown here is derived from an EMBL/GenBank/DDBJ whole genome shotgun (WGS) entry which is preliminary data.</text>
</comment>
<feature type="transmembrane region" description="Helical" evidence="1">
    <location>
        <begin position="7"/>
        <end position="25"/>
    </location>
</feature>
<evidence type="ECO:0000313" key="3">
    <source>
        <dbReference type="Proteomes" id="UP000241222"/>
    </source>
</evidence>
<proteinExistence type="predicted"/>
<evidence type="ECO:0008006" key="4">
    <source>
        <dbReference type="Google" id="ProtNLM"/>
    </source>
</evidence>
<evidence type="ECO:0000256" key="1">
    <source>
        <dbReference type="SAM" id="Phobius"/>
    </source>
</evidence>
<evidence type="ECO:0000313" key="2">
    <source>
        <dbReference type="EMBL" id="PSU34243.1"/>
    </source>
</evidence>
<dbReference type="AlphaFoldDB" id="A0A2T3IZY3"/>
<name>A0A2T3IZY3_9GAMM</name>
<dbReference type="Proteomes" id="UP000241222">
    <property type="component" value="Unassembled WGS sequence"/>
</dbReference>
<keyword evidence="3" id="KW-1185">Reference proteome</keyword>
<accession>A0A2T3IZY3</accession>
<dbReference type="RefSeq" id="WP_107348669.1">
    <property type="nucleotide sequence ID" value="NZ_PYMH01000003.1"/>
</dbReference>
<keyword evidence="1" id="KW-0812">Transmembrane</keyword>